<protein>
    <submittedName>
        <fullName evidence="1">Uncharacterized protein</fullName>
    </submittedName>
</protein>
<name>A0A0L6VQ89_9BASI</name>
<comment type="caution">
    <text evidence="1">The sequence shown here is derived from an EMBL/GenBank/DDBJ whole genome shotgun (WGS) entry which is preliminary data.</text>
</comment>
<dbReference type="STRING" id="27349.A0A0L6VQ89"/>
<sequence length="772" mass="88565">MNLQICTCPNCIKKTTTSNTGESISGCWVHPSTCLKHWSRHNLSGPEQNQPTSPLSHQSKEKEPLNDLSIHCMAQHPMRSYKDVRTITKQICLDPEIKPYTCCPKCFSLYEPEYTPTTCPYHRSKKSQVCGKHLVKSIADPLIAQLQHISFAIQRRPAPPKHFVPCLTYHNQQFKSWLHWFLNVPGIKDKLLSWQQHVQSRCNGTVFDIQQSKAWCSFALKNDRKLCCNELRLTFSLYVDWFNPFGNKLAGQQASMGTERIVIAGMIPAPHKPDMTTISHILEPLVDELLLLNTGVFQKTPNFPNGRRISIHLGALIGDIVASHKIAGFASHYATFFCSWCKCQKSNMMDMQLGPSRKRLETRRQARYGTCWLELNRLLYWDPVKHVALGVMHNWYKGVLQHHWRVRWAFEPKLTQHDAHNDQLENVEDSDLDKSSSSCHFQDTALLNIRKVITNIVVPLVEGNQMAFTVCYIPLSLLNFFWDDPTSGPKSGQAKMFLNFSSLVICTSIVSLKGVTNDHCNKFAEAYRLYTETAKDVFQWPKVTPNHHYALHLPDQLQWWGPLPNVSEFSGKHINGMLQKINTNGQIGKMEGTVMREFCKSQRFVSLNPCWSLCEEHLIEVHPDVYVAMFEKLWFEDETLNNYQDGPHGNKETILFQYVTQETLNRMVAYDKGGRTHYGMVTHIYRLPEFGGRILVGVKKTTHLSKVGESWVATLRDLDLQVVQVVSYYELLDPSEVPAVCAYQHLPAWTFRFSSPLMLLHHIPCEISPLIN</sequence>
<organism evidence="1 2">
    <name type="scientific">Puccinia sorghi</name>
    <dbReference type="NCBI Taxonomy" id="27349"/>
    <lineage>
        <taxon>Eukaryota</taxon>
        <taxon>Fungi</taxon>
        <taxon>Dikarya</taxon>
        <taxon>Basidiomycota</taxon>
        <taxon>Pucciniomycotina</taxon>
        <taxon>Pucciniomycetes</taxon>
        <taxon>Pucciniales</taxon>
        <taxon>Pucciniaceae</taxon>
        <taxon>Puccinia</taxon>
    </lineage>
</organism>
<dbReference type="OrthoDB" id="3269001at2759"/>
<dbReference type="Proteomes" id="UP000037035">
    <property type="component" value="Unassembled WGS sequence"/>
</dbReference>
<reference evidence="1 2" key="1">
    <citation type="submission" date="2015-08" db="EMBL/GenBank/DDBJ databases">
        <title>Next Generation Sequencing and Analysis of the Genome of Puccinia sorghi L Schw, the Causal Agent of Maize Common Rust.</title>
        <authorList>
            <person name="Rochi L."/>
            <person name="Burguener G."/>
            <person name="Darino M."/>
            <person name="Turjanski A."/>
            <person name="Kreff E."/>
            <person name="Dieguez M.J."/>
            <person name="Sacco F."/>
        </authorList>
    </citation>
    <scope>NUCLEOTIDE SEQUENCE [LARGE SCALE GENOMIC DNA]</scope>
    <source>
        <strain evidence="1 2">RO10H11247</strain>
    </source>
</reference>
<dbReference type="PANTHER" id="PTHR31912">
    <property type="entry name" value="IP13529P"/>
    <property type="match status" value="1"/>
</dbReference>
<dbReference type="AlphaFoldDB" id="A0A0L6VQ89"/>
<keyword evidence="2" id="KW-1185">Reference proteome</keyword>
<dbReference type="PANTHER" id="PTHR31912:SF34">
    <property type="entry name" value="NOTOCHORD-RELATED PROTEIN"/>
    <property type="match status" value="1"/>
</dbReference>
<accession>A0A0L6VQ89</accession>
<gene>
    <name evidence="1" type="ORF">VP01_1216g4</name>
</gene>
<proteinExistence type="predicted"/>
<evidence type="ECO:0000313" key="1">
    <source>
        <dbReference type="EMBL" id="KNZ62846.1"/>
    </source>
</evidence>
<dbReference type="VEuPathDB" id="FungiDB:VP01_1216g4"/>
<evidence type="ECO:0000313" key="2">
    <source>
        <dbReference type="Proteomes" id="UP000037035"/>
    </source>
</evidence>
<dbReference type="EMBL" id="LAVV01002410">
    <property type="protein sequence ID" value="KNZ62846.1"/>
    <property type="molecule type" value="Genomic_DNA"/>
</dbReference>